<evidence type="ECO:0000256" key="6">
    <source>
        <dbReference type="ARBA" id="ARBA00033409"/>
    </source>
</evidence>
<dbReference type="GO" id="GO:0043590">
    <property type="term" value="C:bacterial nucleoid"/>
    <property type="evidence" value="ECO:0007669"/>
    <property type="project" value="TreeGrafter"/>
</dbReference>
<evidence type="ECO:0000256" key="2">
    <source>
        <dbReference type="ARBA" id="ARBA00021310"/>
    </source>
</evidence>
<dbReference type="Pfam" id="PF02565">
    <property type="entry name" value="RecO_C"/>
    <property type="match status" value="1"/>
</dbReference>
<reference evidence="10" key="1">
    <citation type="journal article" date="2020" name="MBio">
        <title>Horizontal gene transfer to a defensive symbiont with a reduced genome amongst a multipartite beetle microbiome.</title>
        <authorList>
            <person name="Waterworth S.C."/>
            <person name="Florez L.V."/>
            <person name="Rees E.R."/>
            <person name="Hertweck C."/>
            <person name="Kaltenpoth M."/>
            <person name="Kwan J.C."/>
        </authorList>
    </citation>
    <scope>NUCLEOTIDE SEQUENCE [LARGE SCALE GENOMIC DNA]</scope>
</reference>
<protein>
    <recommendedName>
        <fullName evidence="2 7">DNA repair protein RecO</fullName>
    </recommendedName>
    <alternativeName>
        <fullName evidence="6 7">Recombination protein O</fullName>
    </alternativeName>
</protein>
<dbReference type="GO" id="GO:0006302">
    <property type="term" value="P:double-strand break repair"/>
    <property type="evidence" value="ECO:0007669"/>
    <property type="project" value="TreeGrafter"/>
</dbReference>
<keyword evidence="4 7" id="KW-0233">DNA recombination</keyword>
<dbReference type="HAMAP" id="MF_00201">
    <property type="entry name" value="RecO"/>
    <property type="match status" value="1"/>
</dbReference>
<dbReference type="SUPFAM" id="SSF50249">
    <property type="entry name" value="Nucleic acid-binding proteins"/>
    <property type="match status" value="1"/>
</dbReference>
<dbReference type="InterPro" id="IPR022572">
    <property type="entry name" value="DNA_rep/recomb_RecO_N"/>
</dbReference>
<dbReference type="InterPro" id="IPR042242">
    <property type="entry name" value="RecO_C"/>
</dbReference>
<evidence type="ECO:0000256" key="3">
    <source>
        <dbReference type="ARBA" id="ARBA00022763"/>
    </source>
</evidence>
<dbReference type="Gene3D" id="1.20.1440.120">
    <property type="entry name" value="Recombination protein O, C-terminal domain"/>
    <property type="match status" value="1"/>
</dbReference>
<name>A0A7V8FLS6_9BURK</name>
<dbReference type="GO" id="GO:0006310">
    <property type="term" value="P:DNA recombination"/>
    <property type="evidence" value="ECO:0007669"/>
    <property type="project" value="UniProtKB-UniRule"/>
</dbReference>
<evidence type="ECO:0000256" key="5">
    <source>
        <dbReference type="ARBA" id="ARBA00023204"/>
    </source>
</evidence>
<dbReference type="InterPro" id="IPR037278">
    <property type="entry name" value="ARFGAP/RecO"/>
</dbReference>
<accession>A0A7V8FLS6</accession>
<evidence type="ECO:0000256" key="4">
    <source>
        <dbReference type="ARBA" id="ARBA00023172"/>
    </source>
</evidence>
<dbReference type="EMBL" id="WNDQ01000054">
    <property type="protein sequence ID" value="KAF1019494.1"/>
    <property type="molecule type" value="Genomic_DNA"/>
</dbReference>
<dbReference type="PANTHER" id="PTHR33991:SF1">
    <property type="entry name" value="DNA REPAIR PROTEIN RECO"/>
    <property type="match status" value="1"/>
</dbReference>
<dbReference type="InterPro" id="IPR012340">
    <property type="entry name" value="NA-bd_OB-fold"/>
</dbReference>
<evidence type="ECO:0000313" key="9">
    <source>
        <dbReference type="EMBL" id="KAF1019494.1"/>
    </source>
</evidence>
<keyword evidence="3 7" id="KW-0227">DNA damage</keyword>
<dbReference type="AlphaFoldDB" id="A0A7V8FLS6"/>
<comment type="function">
    <text evidence="7">Involved in DNA repair and RecF pathway recombination.</text>
</comment>
<evidence type="ECO:0000259" key="8">
    <source>
        <dbReference type="Pfam" id="PF11967"/>
    </source>
</evidence>
<organism evidence="9 10">
    <name type="scientific">Paracidovorax wautersii</name>
    <dbReference type="NCBI Taxonomy" id="1177982"/>
    <lineage>
        <taxon>Bacteria</taxon>
        <taxon>Pseudomonadati</taxon>
        <taxon>Pseudomonadota</taxon>
        <taxon>Betaproteobacteria</taxon>
        <taxon>Burkholderiales</taxon>
        <taxon>Comamonadaceae</taxon>
        <taxon>Paracidovorax</taxon>
    </lineage>
</organism>
<dbReference type="Gene3D" id="2.40.50.140">
    <property type="entry name" value="Nucleic acid-binding proteins"/>
    <property type="match status" value="1"/>
</dbReference>
<comment type="similarity">
    <text evidence="1 7">Belongs to the RecO family.</text>
</comment>
<feature type="domain" description="DNA replication/recombination mediator RecO N-terminal" evidence="8">
    <location>
        <begin position="7"/>
        <end position="83"/>
    </location>
</feature>
<dbReference type="InterPro" id="IPR003717">
    <property type="entry name" value="RecO"/>
</dbReference>
<comment type="caution">
    <text evidence="9">The sequence shown here is derived from an EMBL/GenBank/DDBJ whole genome shotgun (WGS) entry which is preliminary data.</text>
</comment>
<evidence type="ECO:0000256" key="7">
    <source>
        <dbReference type="HAMAP-Rule" id="MF_00201"/>
    </source>
</evidence>
<dbReference type="Proteomes" id="UP000461670">
    <property type="component" value="Unassembled WGS sequence"/>
</dbReference>
<sequence>MAARRTTVQDDAFILHHYDWSESSLILDVFTREHGRVVLVAKGAKKPTSNFRPVLLPLQPIRVNYGVGGEQAEVHNLRGAEWLGGHVMPVGDALLSGYYLNELLMRLLARDDPHPVLFAAYAATVAQLADRDLADKQPALRAFELRLLREAGWLPALDTLTQTHAALDADAAYLLVPEVGLRPALDDERLALSGHQWRVLQTLLESDDPAAPATLQAVCAQAGAALRQQLRHLLNYHCGVSTLRIRQMMLDLQNL</sequence>
<gene>
    <name evidence="7 9" type="primary">recO</name>
    <name evidence="9" type="ORF">GAK30_03080</name>
</gene>
<evidence type="ECO:0000313" key="10">
    <source>
        <dbReference type="Proteomes" id="UP000461670"/>
    </source>
</evidence>
<dbReference type="PANTHER" id="PTHR33991">
    <property type="entry name" value="DNA REPAIR PROTEIN RECO"/>
    <property type="match status" value="1"/>
</dbReference>
<dbReference type="NCBIfam" id="TIGR00613">
    <property type="entry name" value="reco"/>
    <property type="match status" value="1"/>
</dbReference>
<evidence type="ECO:0000256" key="1">
    <source>
        <dbReference type="ARBA" id="ARBA00007452"/>
    </source>
</evidence>
<dbReference type="Pfam" id="PF11967">
    <property type="entry name" value="RecO_N"/>
    <property type="match status" value="1"/>
</dbReference>
<dbReference type="SUPFAM" id="SSF57863">
    <property type="entry name" value="ArfGap/RecO-like zinc finger"/>
    <property type="match status" value="1"/>
</dbReference>
<proteinExistence type="inferred from homology"/>
<keyword evidence="5 7" id="KW-0234">DNA repair</keyword>